<dbReference type="Pfam" id="PF01812">
    <property type="entry name" value="5-FTHF_cyc-lig"/>
    <property type="match status" value="1"/>
</dbReference>
<dbReference type="PIRSF" id="PIRSF006806">
    <property type="entry name" value="FTHF_cligase"/>
    <property type="match status" value="1"/>
</dbReference>
<proteinExistence type="inferred from homology"/>
<dbReference type="Gene3D" id="3.40.50.10420">
    <property type="entry name" value="NagB/RpiA/CoA transferase-like"/>
    <property type="match status" value="1"/>
</dbReference>
<feature type="binding site" evidence="4">
    <location>
        <position position="58"/>
    </location>
    <ligand>
        <name>substrate</name>
    </ligand>
</feature>
<keyword evidence="6" id="KW-0436">Ligase</keyword>
<dbReference type="EMBL" id="OENF01000010">
    <property type="protein sequence ID" value="SOS74254.1"/>
    <property type="molecule type" value="Genomic_DNA"/>
</dbReference>
<evidence type="ECO:0000256" key="2">
    <source>
        <dbReference type="ARBA" id="ARBA00022741"/>
    </source>
</evidence>
<dbReference type="InterPro" id="IPR002698">
    <property type="entry name" value="FTHF_cligase"/>
</dbReference>
<keyword evidence="2 4" id="KW-0547">Nucleotide-binding</keyword>
<evidence type="ECO:0000256" key="4">
    <source>
        <dbReference type="PIRSR" id="PIRSR006806-1"/>
    </source>
</evidence>
<name>A0A2H1YFH7_9FLAO</name>
<keyword evidence="5" id="KW-0460">Magnesium</keyword>
<sequence length="185" mass="21497">MEKTTLRKIYKQKRAELTSLEIAVFQESIYQQIFNSEIIDFNAINNVHLFLSMRKFKEIDTQPIIDFFRSKGKKIIVSQCNFADDSLTHFYLEENTELILNKFGVPEPVNATEVAVTEIDLVFVPMLISDKENYRVGYGKGFYDRFLANCREDTKTIGLNFFPPIAKISDCNQYDIPLDNIIFPI</sequence>
<protein>
    <recommendedName>
        <fullName evidence="5">5-formyltetrahydrofolate cyclo-ligase</fullName>
        <ecNumber evidence="5">6.3.3.2</ecNumber>
    </recommendedName>
</protein>
<dbReference type="PANTHER" id="PTHR23407:SF1">
    <property type="entry name" value="5-FORMYLTETRAHYDROFOLATE CYCLO-LIGASE"/>
    <property type="match status" value="1"/>
</dbReference>
<feature type="binding site" evidence="4">
    <location>
        <position position="51"/>
    </location>
    <ligand>
        <name>substrate</name>
    </ligand>
</feature>
<dbReference type="GO" id="GO:0030272">
    <property type="term" value="F:5-formyltetrahydrofolate cyclo-ligase activity"/>
    <property type="evidence" value="ECO:0007669"/>
    <property type="project" value="UniProtKB-EC"/>
</dbReference>
<dbReference type="SUPFAM" id="SSF100950">
    <property type="entry name" value="NagB/RpiA/CoA transferase-like"/>
    <property type="match status" value="1"/>
</dbReference>
<dbReference type="EC" id="6.3.3.2" evidence="5"/>
<comment type="cofactor">
    <cofactor evidence="5">
        <name>Mg(2+)</name>
        <dbReference type="ChEBI" id="CHEBI:18420"/>
    </cofactor>
</comment>
<keyword evidence="3 4" id="KW-0067">ATP-binding</keyword>
<dbReference type="OrthoDB" id="9801938at2"/>
<dbReference type="GO" id="GO:0035999">
    <property type="term" value="P:tetrahydrofolate interconversion"/>
    <property type="evidence" value="ECO:0007669"/>
    <property type="project" value="TreeGrafter"/>
</dbReference>
<reference evidence="7" key="1">
    <citation type="submission" date="2017-11" db="EMBL/GenBank/DDBJ databases">
        <authorList>
            <person name="Duchaud E."/>
        </authorList>
    </citation>
    <scope>NUCLEOTIDE SEQUENCE [LARGE SCALE GENOMIC DNA]</scope>
    <source>
        <strain evidence="7">Tenacibaculum sp. TNO020</strain>
    </source>
</reference>
<dbReference type="Proteomes" id="UP000234211">
    <property type="component" value="Unassembled WGS sequence"/>
</dbReference>
<dbReference type="InterPro" id="IPR024185">
    <property type="entry name" value="FTHF_cligase-like_sf"/>
</dbReference>
<organism evidence="6 7">
    <name type="scientific">Tenacibaculum piscium</name>
    <dbReference type="NCBI Taxonomy" id="1458515"/>
    <lineage>
        <taxon>Bacteria</taxon>
        <taxon>Pseudomonadati</taxon>
        <taxon>Bacteroidota</taxon>
        <taxon>Flavobacteriia</taxon>
        <taxon>Flavobacteriales</taxon>
        <taxon>Flavobacteriaceae</taxon>
        <taxon>Tenacibaculum</taxon>
    </lineage>
</organism>
<evidence type="ECO:0000256" key="3">
    <source>
        <dbReference type="ARBA" id="ARBA00022840"/>
    </source>
</evidence>
<dbReference type="GO" id="GO:0005524">
    <property type="term" value="F:ATP binding"/>
    <property type="evidence" value="ECO:0007669"/>
    <property type="project" value="UniProtKB-KW"/>
</dbReference>
<dbReference type="AlphaFoldDB" id="A0A2H1YFH7"/>
<accession>A0A2H1YFH7</accession>
<feature type="binding site" evidence="4">
    <location>
        <begin position="3"/>
        <end position="7"/>
    </location>
    <ligand>
        <name>ATP</name>
        <dbReference type="ChEBI" id="CHEBI:30616"/>
    </ligand>
</feature>
<gene>
    <name evidence="6" type="ORF">TNO020_180288</name>
</gene>
<dbReference type="NCBIfam" id="TIGR02727">
    <property type="entry name" value="MTHFS_bact"/>
    <property type="match status" value="1"/>
</dbReference>
<evidence type="ECO:0000256" key="1">
    <source>
        <dbReference type="ARBA" id="ARBA00010638"/>
    </source>
</evidence>
<dbReference type="InterPro" id="IPR037171">
    <property type="entry name" value="NagB/RpiA_transferase-like"/>
</dbReference>
<comment type="catalytic activity">
    <reaction evidence="5">
        <text>(6S)-5-formyl-5,6,7,8-tetrahydrofolate + ATP = (6R)-5,10-methenyltetrahydrofolate + ADP + phosphate</text>
        <dbReference type="Rhea" id="RHEA:10488"/>
        <dbReference type="ChEBI" id="CHEBI:30616"/>
        <dbReference type="ChEBI" id="CHEBI:43474"/>
        <dbReference type="ChEBI" id="CHEBI:57455"/>
        <dbReference type="ChEBI" id="CHEBI:57457"/>
        <dbReference type="ChEBI" id="CHEBI:456216"/>
        <dbReference type="EC" id="6.3.3.2"/>
    </reaction>
</comment>
<keyword evidence="5" id="KW-0479">Metal-binding</keyword>
<dbReference type="GO" id="GO:0009396">
    <property type="term" value="P:folic acid-containing compound biosynthetic process"/>
    <property type="evidence" value="ECO:0007669"/>
    <property type="project" value="TreeGrafter"/>
</dbReference>
<evidence type="ECO:0000313" key="7">
    <source>
        <dbReference type="Proteomes" id="UP000234211"/>
    </source>
</evidence>
<evidence type="ECO:0000256" key="5">
    <source>
        <dbReference type="RuleBase" id="RU361279"/>
    </source>
</evidence>
<dbReference type="GO" id="GO:0046872">
    <property type="term" value="F:metal ion binding"/>
    <property type="evidence" value="ECO:0007669"/>
    <property type="project" value="UniProtKB-KW"/>
</dbReference>
<comment type="similarity">
    <text evidence="1 5">Belongs to the 5-formyltetrahydrofolate cyclo-ligase family.</text>
</comment>
<feature type="binding site" evidence="4">
    <location>
        <begin position="135"/>
        <end position="143"/>
    </location>
    <ligand>
        <name>ATP</name>
        <dbReference type="ChEBI" id="CHEBI:30616"/>
    </ligand>
</feature>
<dbReference type="PANTHER" id="PTHR23407">
    <property type="entry name" value="ATPASE INHIBITOR/5-FORMYLTETRAHYDROFOLATE CYCLO-LIGASE"/>
    <property type="match status" value="1"/>
</dbReference>
<evidence type="ECO:0000313" key="6">
    <source>
        <dbReference type="EMBL" id="SOS74254.1"/>
    </source>
</evidence>
<keyword evidence="7" id="KW-1185">Reference proteome</keyword>
<dbReference type="RefSeq" id="WP_101916751.1">
    <property type="nucleotide sequence ID" value="NZ_JAJGWY010000003.1"/>
</dbReference>